<feature type="chain" id="PRO_5004208033" evidence="1">
    <location>
        <begin position="22"/>
        <end position="328"/>
    </location>
</feature>
<sequence length="328" mass="36075">MRLKTILACAATLCLAQPALARVEKATVHSAAVEGNLEGNSADRTVYVVLPDTYDKAKGKRYPVVYFLHGFNSTASKYVEGTDYEAALRTARAEVILVFPDSMTKWGGSMYSNSPTVGNFEDFIANELIAWTDKNFRTIPRREARGLAGHSMGGYGTLKLGMKRPDVFSALYAMNPCCQIPRPASSADAKYEAWTVDQALAADWMSRGNFAVAAAWSPNPSKPPFYADLGTSDGKVNDLVIAKWAANSPVAMASQYLPALRRMSGIAIDTGDTDFVRADDELIHETLTRFGIAHDWEIYVGDHGNRVKERFVTKVLPFFTRHLKGSTR</sequence>
<accession>Q2G7T9</accession>
<evidence type="ECO:0000313" key="3">
    <source>
        <dbReference type="Proteomes" id="UP000009134"/>
    </source>
</evidence>
<keyword evidence="3" id="KW-1185">Reference proteome</keyword>
<dbReference type="InterPro" id="IPR050583">
    <property type="entry name" value="Mycobacterial_A85_antigen"/>
</dbReference>
<dbReference type="ESTHER" id="novad-q2g7t9">
    <property type="family name" value="A85-Feruloyl-Esterase"/>
</dbReference>
<organism evidence="2 3">
    <name type="scientific">Novosphingobium aromaticivorans (strain ATCC 700278 / DSM 12444 / CCUG 56034 / CIP 105152 / NBRC 16084 / F199)</name>
    <dbReference type="NCBI Taxonomy" id="279238"/>
    <lineage>
        <taxon>Bacteria</taxon>
        <taxon>Pseudomonadati</taxon>
        <taxon>Pseudomonadota</taxon>
        <taxon>Alphaproteobacteria</taxon>
        <taxon>Sphingomonadales</taxon>
        <taxon>Sphingomonadaceae</taxon>
        <taxon>Novosphingobium</taxon>
    </lineage>
</organism>
<protein>
    <submittedName>
        <fullName evidence="2">Putative esterase</fullName>
    </submittedName>
</protein>
<proteinExistence type="predicted"/>
<dbReference type="EMBL" id="CP000248">
    <property type="protein sequence ID" value="ABD26084.1"/>
    <property type="molecule type" value="Genomic_DNA"/>
</dbReference>
<dbReference type="eggNOG" id="COG0627">
    <property type="taxonomic scope" value="Bacteria"/>
</dbReference>
<dbReference type="SUPFAM" id="SSF53474">
    <property type="entry name" value="alpha/beta-Hydrolases"/>
    <property type="match status" value="1"/>
</dbReference>
<evidence type="ECO:0000256" key="1">
    <source>
        <dbReference type="SAM" id="SignalP"/>
    </source>
</evidence>
<dbReference type="KEGG" id="nar:Saro_1644"/>
<feature type="signal peptide" evidence="1">
    <location>
        <begin position="1"/>
        <end position="21"/>
    </location>
</feature>
<dbReference type="HOGENOM" id="CLU_037618_0_0_5"/>
<dbReference type="InterPro" id="IPR000801">
    <property type="entry name" value="Esterase-like"/>
</dbReference>
<gene>
    <name evidence="2" type="ordered locus">Saro_1644</name>
</gene>
<evidence type="ECO:0000313" key="2">
    <source>
        <dbReference type="EMBL" id="ABD26084.1"/>
    </source>
</evidence>
<keyword evidence="1" id="KW-0732">Signal</keyword>
<dbReference type="STRING" id="279238.Saro_1644"/>
<dbReference type="AlphaFoldDB" id="Q2G7T9"/>
<dbReference type="GO" id="GO:0016747">
    <property type="term" value="F:acyltransferase activity, transferring groups other than amino-acyl groups"/>
    <property type="evidence" value="ECO:0007669"/>
    <property type="project" value="TreeGrafter"/>
</dbReference>
<dbReference type="Pfam" id="PF00756">
    <property type="entry name" value="Esterase"/>
    <property type="match status" value="1"/>
</dbReference>
<dbReference type="PANTHER" id="PTHR48098">
    <property type="entry name" value="ENTEROCHELIN ESTERASE-RELATED"/>
    <property type="match status" value="1"/>
</dbReference>
<dbReference type="Gene3D" id="3.40.50.1820">
    <property type="entry name" value="alpha/beta hydrolase"/>
    <property type="match status" value="2"/>
</dbReference>
<dbReference type="PANTHER" id="PTHR48098:SF1">
    <property type="entry name" value="DIACYLGLYCEROL ACYLTRANSFERASE_MYCOLYLTRANSFERASE AG85A"/>
    <property type="match status" value="1"/>
</dbReference>
<name>Q2G7T9_NOVAD</name>
<dbReference type="RefSeq" id="WP_011445294.1">
    <property type="nucleotide sequence ID" value="NC_007794.1"/>
</dbReference>
<dbReference type="Proteomes" id="UP000009134">
    <property type="component" value="Chromosome"/>
</dbReference>
<reference evidence="3" key="1">
    <citation type="submission" date="2006-01" db="EMBL/GenBank/DDBJ databases">
        <title>Complete sequence of Novosphingobium aromaticivorans DSM 12444.</title>
        <authorList>
            <consortium name="US DOE Joint Genome Institute"/>
            <person name="Copeland A."/>
            <person name="Lucas S."/>
            <person name="Lapidus A."/>
            <person name="Barry K."/>
            <person name="Detter J.C."/>
            <person name="Glavina T."/>
            <person name="Hammon N."/>
            <person name="Israni S."/>
            <person name="Pitluck S."/>
            <person name="Chain P."/>
            <person name="Malfatti S."/>
            <person name="Shin M."/>
            <person name="Vergez L."/>
            <person name="Schmutz J."/>
            <person name="Larimer F."/>
            <person name="Land M."/>
            <person name="Kyrpides N."/>
            <person name="Ivanova N."/>
            <person name="Fredrickson J."/>
            <person name="Balkwill D."/>
            <person name="Romine M.F."/>
            <person name="Richardson P."/>
        </authorList>
    </citation>
    <scope>NUCLEOTIDE SEQUENCE [LARGE SCALE GENOMIC DNA]</scope>
    <source>
        <strain evidence="3">ATCC 700278 / DSM 12444 / CCUG 56034 / CIP 105152 / NBRC 16084 / F199</strain>
    </source>
</reference>
<dbReference type="InterPro" id="IPR029058">
    <property type="entry name" value="AB_hydrolase_fold"/>
</dbReference>